<protein>
    <submittedName>
        <fullName evidence="1">CLUMA_CG001410, isoform A</fullName>
    </submittedName>
</protein>
<dbReference type="AlphaFoldDB" id="A0A1J1HMD2"/>
<dbReference type="Proteomes" id="UP000183832">
    <property type="component" value="Unassembled WGS sequence"/>
</dbReference>
<sequence>MLTNCGNLLPQRIDFLTEISPKVKESKHRQLYCLQIILNIKTCDVGKMQFVMLSIMSMACCDVTTEVKLLFRLVECREESINAHDMIKYLVKGIAVHQKEEPLSRTSPTAKMKSLLLLPF</sequence>
<evidence type="ECO:0000313" key="1">
    <source>
        <dbReference type="EMBL" id="CRK87614.1"/>
    </source>
</evidence>
<gene>
    <name evidence="1" type="ORF">CLUMA_CG001410</name>
</gene>
<evidence type="ECO:0000313" key="2">
    <source>
        <dbReference type="Proteomes" id="UP000183832"/>
    </source>
</evidence>
<accession>A0A1J1HMD2</accession>
<dbReference type="EMBL" id="CVRI01000004">
    <property type="protein sequence ID" value="CRK87614.1"/>
    <property type="molecule type" value="Genomic_DNA"/>
</dbReference>
<proteinExistence type="predicted"/>
<name>A0A1J1HMD2_9DIPT</name>
<reference evidence="1 2" key="1">
    <citation type="submission" date="2015-04" db="EMBL/GenBank/DDBJ databases">
        <authorList>
            <person name="Syromyatnikov M.Y."/>
            <person name="Popov V.N."/>
        </authorList>
    </citation>
    <scope>NUCLEOTIDE SEQUENCE [LARGE SCALE GENOMIC DNA]</scope>
</reference>
<organism evidence="1 2">
    <name type="scientific">Clunio marinus</name>
    <dbReference type="NCBI Taxonomy" id="568069"/>
    <lineage>
        <taxon>Eukaryota</taxon>
        <taxon>Metazoa</taxon>
        <taxon>Ecdysozoa</taxon>
        <taxon>Arthropoda</taxon>
        <taxon>Hexapoda</taxon>
        <taxon>Insecta</taxon>
        <taxon>Pterygota</taxon>
        <taxon>Neoptera</taxon>
        <taxon>Endopterygota</taxon>
        <taxon>Diptera</taxon>
        <taxon>Nematocera</taxon>
        <taxon>Chironomoidea</taxon>
        <taxon>Chironomidae</taxon>
        <taxon>Clunio</taxon>
    </lineage>
</organism>
<keyword evidence="2" id="KW-1185">Reference proteome</keyword>